<proteinExistence type="predicted"/>
<dbReference type="EMBL" id="ATHI01000031">
    <property type="protein sequence ID" value="EPR30596.1"/>
    <property type="molecule type" value="Genomic_DNA"/>
</dbReference>
<dbReference type="Gene3D" id="3.40.109.10">
    <property type="entry name" value="NADH Oxidase"/>
    <property type="match status" value="2"/>
</dbReference>
<reference evidence="2 3" key="1">
    <citation type="journal article" date="2013" name="Genome Announc.">
        <title>Draft genome sequences for three mercury-methylating, sulfate-reducing bacteria.</title>
        <authorList>
            <person name="Brown S.D."/>
            <person name="Hurt R.A.Jr."/>
            <person name="Gilmour C.C."/>
            <person name="Elias D.A."/>
        </authorList>
    </citation>
    <scope>NUCLEOTIDE SEQUENCE [LARGE SCALE GENOMIC DNA]</scope>
    <source>
        <strain evidence="2 3">DSM 16529</strain>
    </source>
</reference>
<dbReference type="eggNOG" id="COG0778">
    <property type="taxonomic scope" value="Bacteria"/>
</dbReference>
<dbReference type="SUPFAM" id="SSF55469">
    <property type="entry name" value="FMN-dependent nitroreductase-like"/>
    <property type="match status" value="2"/>
</dbReference>
<gene>
    <name evidence="2" type="ORF">dsat_1318</name>
</gene>
<dbReference type="PANTHER" id="PTHR42741">
    <property type="entry name" value="NITROREDUCTASE FAMILY PROTEIN"/>
    <property type="match status" value="1"/>
</dbReference>
<dbReference type="PANTHER" id="PTHR42741:SF3">
    <property type="entry name" value="NITROREDUCTASE FAMILY PROTEIN"/>
    <property type="match status" value="1"/>
</dbReference>
<name>S7T1Z2_9BACT</name>
<protein>
    <submittedName>
        <fullName evidence="2">Nitroreductase</fullName>
    </submittedName>
</protein>
<dbReference type="CDD" id="cd02142">
    <property type="entry name" value="McbC_SagB-like_oxidoreductase"/>
    <property type="match status" value="1"/>
</dbReference>
<feature type="domain" description="Nitroreductase" evidence="1">
    <location>
        <begin position="302"/>
        <end position="464"/>
    </location>
</feature>
<comment type="caution">
    <text evidence="2">The sequence shown here is derived from an EMBL/GenBank/DDBJ whole genome shotgun (WGS) entry which is preliminary data.</text>
</comment>
<dbReference type="InterPro" id="IPR000415">
    <property type="entry name" value="Nitroreductase-like"/>
</dbReference>
<sequence length="471" mass="49618">MAANSKALELLDATAHTWQNLRGQGLDWPAMPAPFKAYPRDVRMVPLPRPEGWPAISCAEVFAGSAAPANVPNAAAVSALAQLACGVTAVVRRTVDEFHLRANASAGALYPCELYLAAQGVEGLPDGLFHFAVQRHALGLLRRGQILADGPGLRAWLTVIPFRSAWKYRDRAVRYLFLDAGHVLENLDGAARALGLSCRVDISANARETAGLLGIAPERERCLVEIELLGNADLASELPPPVHAGLARASTVSPREVEYPLITQALDLSSPGKSRDAAASLPDKRTAPAPLLERPFVQAVLHRRSRRSYMAGPLPSGALDALAVALSNPAGASCGLGVGFVVGGDESAPGGFHLLDRESGTLGASVFAVDRKKFTEACLDQAWMTKAAVLVCFFAAPDEAEAAHGPNALKRLLIQAGRLGQRIYLCAAALGLGACGVGAFIDEDARRTLGLAASERLLYVVAFGPVRGVVD</sequence>
<dbReference type="AlphaFoldDB" id="S7T1Z2"/>
<dbReference type="Proteomes" id="UP000014975">
    <property type="component" value="Unassembled WGS sequence"/>
</dbReference>
<evidence type="ECO:0000313" key="2">
    <source>
        <dbReference type="EMBL" id="EPR30596.1"/>
    </source>
</evidence>
<evidence type="ECO:0000313" key="3">
    <source>
        <dbReference type="Proteomes" id="UP000014975"/>
    </source>
</evidence>
<dbReference type="PATRIC" id="fig|1121439.3.peg.2700"/>
<keyword evidence="3" id="KW-1185">Reference proteome</keyword>
<dbReference type="InterPro" id="IPR029479">
    <property type="entry name" value="Nitroreductase"/>
</dbReference>
<dbReference type="STRING" id="1121439.dsat_1318"/>
<dbReference type="Pfam" id="PF00881">
    <property type="entry name" value="Nitroreductase"/>
    <property type="match status" value="1"/>
</dbReference>
<dbReference type="RefSeq" id="WP_020888015.1">
    <property type="nucleotide sequence ID" value="NZ_ATHI01000031.1"/>
</dbReference>
<evidence type="ECO:0000259" key="1">
    <source>
        <dbReference type="Pfam" id="PF00881"/>
    </source>
</evidence>
<dbReference type="GO" id="GO:0016491">
    <property type="term" value="F:oxidoreductase activity"/>
    <property type="evidence" value="ECO:0007669"/>
    <property type="project" value="InterPro"/>
</dbReference>
<organism evidence="2 3">
    <name type="scientific">Alkalidesulfovibrio alkalitolerans DSM 16529</name>
    <dbReference type="NCBI Taxonomy" id="1121439"/>
    <lineage>
        <taxon>Bacteria</taxon>
        <taxon>Pseudomonadati</taxon>
        <taxon>Thermodesulfobacteriota</taxon>
        <taxon>Desulfovibrionia</taxon>
        <taxon>Desulfovibrionales</taxon>
        <taxon>Desulfovibrionaceae</taxon>
        <taxon>Alkalidesulfovibrio</taxon>
    </lineage>
</organism>
<accession>S7T1Z2</accession>